<dbReference type="InterPro" id="IPR027417">
    <property type="entry name" value="P-loop_NTPase"/>
</dbReference>
<dbReference type="InterPro" id="IPR006689">
    <property type="entry name" value="Small_GTPase_ARF/SAR"/>
</dbReference>
<evidence type="ECO:0000313" key="7">
    <source>
        <dbReference type="EMBL" id="KAA8492854.1"/>
    </source>
</evidence>
<comment type="similarity">
    <text evidence="1 6">Belongs to the small GTPase superfamily. Arf family.</text>
</comment>
<dbReference type="GO" id="GO:0005525">
    <property type="term" value="F:GTP binding"/>
    <property type="evidence" value="ECO:0007669"/>
    <property type="project" value="UniProtKB-KW"/>
</dbReference>
<evidence type="ECO:0000256" key="6">
    <source>
        <dbReference type="RuleBase" id="RU003925"/>
    </source>
</evidence>
<keyword evidence="5" id="KW-0460">Magnesium</keyword>
<dbReference type="SMART" id="SM00177">
    <property type="entry name" value="ARF"/>
    <property type="match status" value="1"/>
</dbReference>
<keyword evidence="2 4" id="KW-0547">Nucleotide-binding</keyword>
<gene>
    <name evidence="7" type="ORF">FVE85_9126</name>
</gene>
<dbReference type="PANTHER" id="PTHR45697">
    <property type="entry name" value="ADP-RIBOSYLATION FACTOR-LIKE PROTEIN 2-RELATED"/>
    <property type="match status" value="1"/>
</dbReference>
<protein>
    <submittedName>
        <fullName evidence="7">ADP-ribosylation factor-like protein 2</fullName>
    </submittedName>
</protein>
<dbReference type="Proteomes" id="UP000324585">
    <property type="component" value="Unassembled WGS sequence"/>
</dbReference>
<dbReference type="AlphaFoldDB" id="A0A5J4YQ90"/>
<comment type="caution">
    <text evidence="7">The sequence shown here is derived from an EMBL/GenBank/DDBJ whole genome shotgun (WGS) entry which is preliminary data.</text>
</comment>
<feature type="binding site" evidence="4">
    <location>
        <begin position="23"/>
        <end position="30"/>
    </location>
    <ligand>
        <name>GTP</name>
        <dbReference type="ChEBI" id="CHEBI:37565"/>
    </ligand>
</feature>
<keyword evidence="5" id="KW-0479">Metal-binding</keyword>
<organism evidence="7 8">
    <name type="scientific">Porphyridium purpureum</name>
    <name type="common">Red alga</name>
    <name type="synonym">Porphyridium cruentum</name>
    <dbReference type="NCBI Taxonomy" id="35688"/>
    <lineage>
        <taxon>Eukaryota</taxon>
        <taxon>Rhodophyta</taxon>
        <taxon>Bangiophyceae</taxon>
        <taxon>Porphyridiales</taxon>
        <taxon>Porphyridiaceae</taxon>
        <taxon>Porphyridium</taxon>
    </lineage>
</organism>
<evidence type="ECO:0000313" key="8">
    <source>
        <dbReference type="Proteomes" id="UP000324585"/>
    </source>
</evidence>
<feature type="binding site" evidence="5">
    <location>
        <position position="47"/>
    </location>
    <ligand>
        <name>Mg(2+)</name>
        <dbReference type="ChEBI" id="CHEBI:18420"/>
    </ligand>
</feature>
<dbReference type="GO" id="GO:0003924">
    <property type="term" value="F:GTPase activity"/>
    <property type="evidence" value="ECO:0007669"/>
    <property type="project" value="InterPro"/>
</dbReference>
<dbReference type="SUPFAM" id="SSF52540">
    <property type="entry name" value="P-loop containing nucleoside triphosphate hydrolases"/>
    <property type="match status" value="1"/>
</dbReference>
<dbReference type="InterPro" id="IPR044612">
    <property type="entry name" value="ARL2/3"/>
</dbReference>
<dbReference type="OMA" id="GMEWIVQ"/>
<feature type="binding site" evidence="4">
    <location>
        <position position="69"/>
    </location>
    <ligand>
        <name>GTP</name>
        <dbReference type="ChEBI" id="CHEBI:37565"/>
    </ligand>
</feature>
<evidence type="ECO:0000256" key="3">
    <source>
        <dbReference type="ARBA" id="ARBA00023134"/>
    </source>
</evidence>
<evidence type="ECO:0000256" key="2">
    <source>
        <dbReference type="ARBA" id="ARBA00022741"/>
    </source>
</evidence>
<evidence type="ECO:0000256" key="1">
    <source>
        <dbReference type="ARBA" id="ARBA00010290"/>
    </source>
</evidence>
<dbReference type="EMBL" id="VRMN01000008">
    <property type="protein sequence ID" value="KAA8492854.1"/>
    <property type="molecule type" value="Genomic_DNA"/>
</dbReference>
<dbReference type="OrthoDB" id="2011769at2759"/>
<name>A0A5J4YQ90_PORPP</name>
<dbReference type="InterPro" id="IPR005225">
    <property type="entry name" value="Small_GTP-bd"/>
</dbReference>
<dbReference type="Gene3D" id="3.40.50.300">
    <property type="entry name" value="P-loop containing nucleotide triphosphate hydrolases"/>
    <property type="match status" value="1"/>
</dbReference>
<dbReference type="SMART" id="SM00178">
    <property type="entry name" value="SAR"/>
    <property type="match status" value="1"/>
</dbReference>
<reference evidence="8" key="1">
    <citation type="journal article" date="2019" name="Nat. Commun.">
        <title>Expansion of phycobilisome linker gene families in mesophilic red algae.</title>
        <authorList>
            <person name="Lee J."/>
            <person name="Kim D."/>
            <person name="Bhattacharya D."/>
            <person name="Yoon H.S."/>
        </authorList>
    </citation>
    <scope>NUCLEOTIDE SEQUENCE [LARGE SCALE GENOMIC DNA]</scope>
    <source>
        <strain evidence="8">CCMP 1328</strain>
    </source>
</reference>
<sequence length="218" mass="24399">MGLLSIIRKVKAREQELRVLVLGLDDAGKTTVVKNLTGDDVRTVSPTLGFEIRTLEHGASRIHLWDVGGQKTIRAYWRNYFEQTDGLVWVVDSADRMRLDICRTELHTLLNEERMASAVLLVLANKQDLPGALSPDQIAQVLGLSDTEQTHPASNVNATRIETLHEDDAMAYARLGDRSWRVVGCSAVQAESAHFTKQLADGFTWLIDEIRDRDFSLS</sequence>
<proteinExistence type="inferred from homology"/>
<dbReference type="NCBIfam" id="TIGR00231">
    <property type="entry name" value="small_GTP"/>
    <property type="match status" value="1"/>
</dbReference>
<dbReference type="GO" id="GO:0046872">
    <property type="term" value="F:metal ion binding"/>
    <property type="evidence" value="ECO:0007669"/>
    <property type="project" value="UniProtKB-KW"/>
</dbReference>
<dbReference type="Pfam" id="PF00025">
    <property type="entry name" value="Arf"/>
    <property type="match status" value="1"/>
</dbReference>
<evidence type="ECO:0000256" key="4">
    <source>
        <dbReference type="PIRSR" id="PIRSR606689-1"/>
    </source>
</evidence>
<dbReference type="PROSITE" id="PS51417">
    <property type="entry name" value="ARF"/>
    <property type="match status" value="1"/>
</dbReference>
<feature type="binding site" evidence="4">
    <location>
        <begin position="125"/>
        <end position="128"/>
    </location>
    <ligand>
        <name>GTP</name>
        <dbReference type="ChEBI" id="CHEBI:37565"/>
    </ligand>
</feature>
<evidence type="ECO:0000256" key="5">
    <source>
        <dbReference type="PIRSR" id="PIRSR606689-2"/>
    </source>
</evidence>
<accession>A0A5J4YQ90</accession>
<keyword evidence="8" id="KW-1185">Reference proteome</keyword>
<dbReference type="FunFam" id="3.40.50.300:FF:001166">
    <property type="entry name" value="ADP-ribosylation factor D"/>
    <property type="match status" value="1"/>
</dbReference>
<feature type="binding site" evidence="5">
    <location>
        <position position="30"/>
    </location>
    <ligand>
        <name>Mg(2+)</name>
        <dbReference type="ChEBI" id="CHEBI:18420"/>
    </ligand>
</feature>
<dbReference type="PRINTS" id="PR00328">
    <property type="entry name" value="SAR1GTPBP"/>
</dbReference>
<keyword evidence="3 4" id="KW-0342">GTP-binding</keyword>